<evidence type="ECO:0000256" key="1">
    <source>
        <dbReference type="ARBA" id="ARBA00006767"/>
    </source>
</evidence>
<keyword evidence="3" id="KW-0694">RNA-binding</keyword>
<comment type="function">
    <text evidence="6">Binds mRNA; thus facilitating recognition of the initiation point. It is needed to translate mRNA with a short Shine-Dalgarno (SD) purine-rich sequence.</text>
</comment>
<evidence type="ECO:0000256" key="7">
    <source>
        <dbReference type="ARBA" id="ARBA00035293"/>
    </source>
</evidence>
<dbReference type="Proteomes" id="UP000268469">
    <property type="component" value="Unassembled WGS sequence"/>
</dbReference>
<comment type="caution">
    <text evidence="11">The sequence shown here is derived from an EMBL/GenBank/DDBJ whole genome shotgun (WGS) entry which is preliminary data.</text>
</comment>
<reference evidence="11 12" key="1">
    <citation type="submission" date="2018-06" db="EMBL/GenBank/DDBJ databases">
        <title>Extensive metabolic versatility and redundancy in microbially diverse, dynamic hydrothermal sediments.</title>
        <authorList>
            <person name="Dombrowski N."/>
            <person name="Teske A."/>
            <person name="Baker B.J."/>
        </authorList>
    </citation>
    <scope>NUCLEOTIDE SEQUENCE [LARGE SCALE GENOMIC DNA]</scope>
    <source>
        <strain evidence="11">B36_G15</strain>
    </source>
</reference>
<feature type="domain" description="S1 motif" evidence="10">
    <location>
        <begin position="449"/>
        <end position="518"/>
    </location>
</feature>
<dbReference type="FunFam" id="2.40.50.140:FF:000103">
    <property type="entry name" value="protein RRP5 homolog"/>
    <property type="match status" value="1"/>
</dbReference>
<evidence type="ECO:0000313" key="12">
    <source>
        <dbReference type="Proteomes" id="UP000268469"/>
    </source>
</evidence>
<dbReference type="AlphaFoldDB" id="A0A660SIC1"/>
<dbReference type="Gene3D" id="2.40.50.140">
    <property type="entry name" value="Nucleic acid-binding proteins"/>
    <property type="match status" value="6"/>
</dbReference>
<evidence type="ECO:0000256" key="3">
    <source>
        <dbReference type="ARBA" id="ARBA00022884"/>
    </source>
</evidence>
<dbReference type="FunFam" id="2.40.50.140:FF:000011">
    <property type="entry name" value="30S ribosomal protein S1"/>
    <property type="match status" value="1"/>
</dbReference>
<dbReference type="CDD" id="cd04465">
    <property type="entry name" value="S1_RPS1_repeat_ec2_hs2"/>
    <property type="match status" value="1"/>
</dbReference>
<protein>
    <recommendedName>
        <fullName evidence="7">Small ribosomal subunit protein bS1</fullName>
    </recommendedName>
    <alternativeName>
        <fullName evidence="8">30S ribosomal protein S1</fullName>
    </alternativeName>
</protein>
<evidence type="ECO:0000256" key="2">
    <source>
        <dbReference type="ARBA" id="ARBA00022737"/>
    </source>
</evidence>
<dbReference type="SUPFAM" id="SSF50249">
    <property type="entry name" value="Nucleic acid-binding proteins"/>
    <property type="match status" value="6"/>
</dbReference>
<feature type="domain" description="S1 motif" evidence="10">
    <location>
        <begin position="103"/>
        <end position="169"/>
    </location>
</feature>
<dbReference type="Pfam" id="PF00575">
    <property type="entry name" value="S1"/>
    <property type="match status" value="5"/>
</dbReference>
<evidence type="ECO:0000256" key="6">
    <source>
        <dbReference type="ARBA" id="ARBA00025604"/>
    </source>
</evidence>
<dbReference type="CDD" id="cd00164">
    <property type="entry name" value="S1_like"/>
    <property type="match status" value="1"/>
</dbReference>
<dbReference type="EMBL" id="QNBE01000035">
    <property type="protein sequence ID" value="RKX70575.1"/>
    <property type="molecule type" value="Genomic_DNA"/>
</dbReference>
<dbReference type="InterPro" id="IPR003029">
    <property type="entry name" value="S1_domain"/>
</dbReference>
<dbReference type="InterPro" id="IPR050437">
    <property type="entry name" value="Ribos_protein_bS1-like"/>
</dbReference>
<comment type="similarity">
    <text evidence="1">Belongs to the bacterial ribosomal protein bS1 family.</text>
</comment>
<feature type="region of interest" description="Disordered" evidence="9">
    <location>
        <begin position="525"/>
        <end position="548"/>
    </location>
</feature>
<dbReference type="SMART" id="SM00316">
    <property type="entry name" value="S1"/>
    <property type="match status" value="6"/>
</dbReference>
<dbReference type="InterPro" id="IPR012340">
    <property type="entry name" value="NA-bd_OB-fold"/>
</dbReference>
<dbReference type="PANTHER" id="PTHR10724:SF7">
    <property type="entry name" value="SMALL RIBOSOMAL SUBUNIT PROTEIN BS1C"/>
    <property type="match status" value="1"/>
</dbReference>
<organism evidence="11 12">
    <name type="scientific">candidate division WOR-3 bacterium</name>
    <dbReference type="NCBI Taxonomy" id="2052148"/>
    <lineage>
        <taxon>Bacteria</taxon>
        <taxon>Bacteria division WOR-3</taxon>
    </lineage>
</organism>
<accession>A0A660SIC1</accession>
<feature type="domain" description="S1 motif" evidence="10">
    <location>
        <begin position="362"/>
        <end position="432"/>
    </location>
</feature>
<feature type="domain" description="S1 motif" evidence="10">
    <location>
        <begin position="190"/>
        <end position="258"/>
    </location>
</feature>
<dbReference type="InterPro" id="IPR035104">
    <property type="entry name" value="Ribosomal_protein_S1-like"/>
</dbReference>
<keyword evidence="2" id="KW-0677">Repeat</keyword>
<dbReference type="CDD" id="cd05688">
    <property type="entry name" value="S1_RPS1_repeat_ec3"/>
    <property type="match status" value="1"/>
</dbReference>
<sequence>MKKGDSLDIESLYDRYSFTPKEGEIIKGRIIKRLDDTVLVDLGLKSEGLLPVTEFKEGEIEPGKEIWVYLESIESQEGTPLISKRKADFQLAWEKIKRIYETGEPVEVKVLKKIKGGFLVDLLGVDAFLPGSQLDIKPHPATDELIGKTFEARIIKLNWMRKNIVVSRRIILEEQSRKIREKVFSRLKVGDVIEVTVKNITDFGAFVDVGGIDALLHITDISWGKISHPSEKLKVNDKIKVKVLTLDPEAERIAVGMKQLVPHPWEGIEERYPIGSKVRGKVTSILDYGIFVQLEKDIEGLVHISEMSWNKNIKHPSQLVEVGDYVEAIVLNIDRENRRISLGMKQTKPDPWAVIDDRFKVGDVVKVKVKTLKDYGAFVELDEGIEGLIHISDFSWTKKPRHPREVVKKGQRIEAKILKIDKENRKLALSLKHLQEDPFAKLCEKLKEGDKLRCRIVDLPAKGVRVELGEVMEEFIPISQLVRRKGKKTKDNYSIGEEINVVVRKIDPENRRILLSERAFYEIPKKEKPKPAPKKPDKITFEDIARRS</sequence>
<name>A0A660SIC1_UNCW3</name>
<evidence type="ECO:0000256" key="5">
    <source>
        <dbReference type="ARBA" id="ARBA00023274"/>
    </source>
</evidence>
<evidence type="ECO:0000256" key="9">
    <source>
        <dbReference type="SAM" id="MobiDB-lite"/>
    </source>
</evidence>
<keyword evidence="5" id="KW-0687">Ribonucleoprotein</keyword>
<dbReference type="GO" id="GO:0006412">
    <property type="term" value="P:translation"/>
    <property type="evidence" value="ECO:0007669"/>
    <property type="project" value="TreeGrafter"/>
</dbReference>
<dbReference type="PANTHER" id="PTHR10724">
    <property type="entry name" value="30S RIBOSOMAL PROTEIN S1"/>
    <property type="match status" value="1"/>
</dbReference>
<gene>
    <name evidence="11" type="ORF">DRP53_04610</name>
</gene>
<evidence type="ECO:0000313" key="11">
    <source>
        <dbReference type="EMBL" id="RKX70575.1"/>
    </source>
</evidence>
<proteinExistence type="inferred from homology"/>
<dbReference type="GO" id="GO:0003735">
    <property type="term" value="F:structural constituent of ribosome"/>
    <property type="evidence" value="ECO:0007669"/>
    <property type="project" value="TreeGrafter"/>
</dbReference>
<dbReference type="PRINTS" id="PR00681">
    <property type="entry name" value="RIBOSOMALS1"/>
</dbReference>
<feature type="domain" description="S1 motif" evidence="10">
    <location>
        <begin position="275"/>
        <end position="345"/>
    </location>
</feature>
<feature type="domain" description="S1 motif" evidence="10">
    <location>
        <begin position="23"/>
        <end position="85"/>
    </location>
</feature>
<evidence type="ECO:0000256" key="8">
    <source>
        <dbReference type="ARBA" id="ARBA00035517"/>
    </source>
</evidence>
<evidence type="ECO:0000256" key="4">
    <source>
        <dbReference type="ARBA" id="ARBA00022980"/>
    </source>
</evidence>
<dbReference type="GO" id="GO:0003729">
    <property type="term" value="F:mRNA binding"/>
    <property type="evidence" value="ECO:0007669"/>
    <property type="project" value="TreeGrafter"/>
</dbReference>
<keyword evidence="4 11" id="KW-0689">Ribosomal protein</keyword>
<dbReference type="PROSITE" id="PS50126">
    <property type="entry name" value="S1"/>
    <property type="match status" value="6"/>
</dbReference>
<evidence type="ECO:0000259" key="10">
    <source>
        <dbReference type="PROSITE" id="PS50126"/>
    </source>
</evidence>
<dbReference type="GO" id="GO:0022627">
    <property type="term" value="C:cytosolic small ribosomal subunit"/>
    <property type="evidence" value="ECO:0007669"/>
    <property type="project" value="TreeGrafter"/>
</dbReference>